<dbReference type="PROSITE" id="PS50835">
    <property type="entry name" value="IG_LIKE"/>
    <property type="match status" value="5"/>
</dbReference>
<keyword evidence="8" id="KW-1185">Reference proteome</keyword>
<dbReference type="AlphaFoldDB" id="A0AAN8X0F8"/>
<dbReference type="Pfam" id="PF07679">
    <property type="entry name" value="I-set"/>
    <property type="match status" value="1"/>
</dbReference>
<evidence type="ECO:0000256" key="4">
    <source>
        <dbReference type="ARBA" id="ARBA00023180"/>
    </source>
</evidence>
<accession>A0AAN8X0F8</accession>
<protein>
    <recommendedName>
        <fullName evidence="6">Ig-like domain-containing protein</fullName>
    </recommendedName>
</protein>
<dbReference type="InterPro" id="IPR003598">
    <property type="entry name" value="Ig_sub2"/>
</dbReference>
<keyword evidence="4" id="KW-0325">Glycoprotein</keyword>
<dbReference type="InterPro" id="IPR013783">
    <property type="entry name" value="Ig-like_fold"/>
</dbReference>
<dbReference type="GO" id="GO:0050839">
    <property type="term" value="F:cell adhesion molecule binding"/>
    <property type="evidence" value="ECO:0007669"/>
    <property type="project" value="TreeGrafter"/>
</dbReference>
<evidence type="ECO:0000256" key="5">
    <source>
        <dbReference type="ARBA" id="ARBA00023319"/>
    </source>
</evidence>
<dbReference type="InterPro" id="IPR013162">
    <property type="entry name" value="CD80_C2-set"/>
</dbReference>
<proteinExistence type="predicted"/>
<evidence type="ECO:0000259" key="6">
    <source>
        <dbReference type="PROSITE" id="PS50835"/>
    </source>
</evidence>
<feature type="domain" description="Ig-like" evidence="6">
    <location>
        <begin position="257"/>
        <end position="338"/>
    </location>
</feature>
<dbReference type="GO" id="GO:0098609">
    <property type="term" value="P:cell-cell adhesion"/>
    <property type="evidence" value="ECO:0007669"/>
    <property type="project" value="TreeGrafter"/>
</dbReference>
<dbReference type="InterPro" id="IPR051275">
    <property type="entry name" value="Cell_adhesion_signaling"/>
</dbReference>
<evidence type="ECO:0000313" key="7">
    <source>
        <dbReference type="EMBL" id="KAK7069740.1"/>
    </source>
</evidence>
<dbReference type="SUPFAM" id="SSF48726">
    <property type="entry name" value="Immunoglobulin"/>
    <property type="match status" value="4"/>
</dbReference>
<dbReference type="Gene3D" id="2.60.40.10">
    <property type="entry name" value="Immunoglobulins"/>
    <property type="match status" value="5"/>
</dbReference>
<dbReference type="PANTHER" id="PTHR11640">
    <property type="entry name" value="NEPHRIN"/>
    <property type="match status" value="1"/>
</dbReference>
<dbReference type="GO" id="GO:0005886">
    <property type="term" value="C:plasma membrane"/>
    <property type="evidence" value="ECO:0007669"/>
    <property type="project" value="TreeGrafter"/>
</dbReference>
<comment type="caution">
    <text evidence="7">The sequence shown here is derived from an EMBL/GenBank/DDBJ whole genome shotgun (WGS) entry which is preliminary data.</text>
</comment>
<keyword evidence="2" id="KW-0472">Membrane</keyword>
<comment type="subcellular location">
    <subcellularLocation>
        <location evidence="1">Membrane</location>
        <topology evidence="1">Single-pass type I membrane protein</topology>
    </subcellularLocation>
</comment>
<feature type="domain" description="Ig-like" evidence="6">
    <location>
        <begin position="427"/>
        <end position="520"/>
    </location>
</feature>
<feature type="domain" description="Ig-like" evidence="6">
    <location>
        <begin position="343"/>
        <end position="420"/>
    </location>
</feature>
<dbReference type="InterPro" id="IPR013098">
    <property type="entry name" value="Ig_I-set"/>
</dbReference>
<evidence type="ECO:0000256" key="1">
    <source>
        <dbReference type="ARBA" id="ARBA00004479"/>
    </source>
</evidence>
<reference evidence="7 8" key="1">
    <citation type="submission" date="2023-11" db="EMBL/GenBank/DDBJ databases">
        <title>Halocaridina rubra genome assembly.</title>
        <authorList>
            <person name="Smith C."/>
        </authorList>
    </citation>
    <scope>NUCLEOTIDE SEQUENCE [LARGE SCALE GENOMIC DNA]</scope>
    <source>
        <strain evidence="7">EP-1</strain>
        <tissue evidence="7">Whole</tissue>
    </source>
</reference>
<dbReference type="Proteomes" id="UP001381693">
    <property type="component" value="Unassembled WGS sequence"/>
</dbReference>
<dbReference type="InterPro" id="IPR036179">
    <property type="entry name" value="Ig-like_dom_sf"/>
</dbReference>
<dbReference type="SMART" id="SM00409">
    <property type="entry name" value="IG"/>
    <property type="match status" value="5"/>
</dbReference>
<keyword evidence="3" id="KW-1015">Disulfide bond</keyword>
<gene>
    <name evidence="7" type="ORF">SK128_000002</name>
</gene>
<feature type="domain" description="Ig-like" evidence="6">
    <location>
        <begin position="44"/>
        <end position="142"/>
    </location>
</feature>
<dbReference type="Pfam" id="PF13927">
    <property type="entry name" value="Ig_3"/>
    <property type="match status" value="2"/>
</dbReference>
<dbReference type="EMBL" id="JAXCGZ010015891">
    <property type="protein sequence ID" value="KAK7069740.1"/>
    <property type="molecule type" value="Genomic_DNA"/>
</dbReference>
<keyword evidence="5" id="KW-0393">Immunoglobulin domain</keyword>
<dbReference type="SMART" id="SM00408">
    <property type="entry name" value="IGc2"/>
    <property type="match status" value="5"/>
</dbReference>
<dbReference type="InterPro" id="IPR007110">
    <property type="entry name" value="Ig-like_dom"/>
</dbReference>
<name>A0AAN8X0F8_HALRR</name>
<evidence type="ECO:0000256" key="3">
    <source>
        <dbReference type="ARBA" id="ARBA00023157"/>
    </source>
</evidence>
<evidence type="ECO:0000256" key="2">
    <source>
        <dbReference type="ARBA" id="ARBA00023136"/>
    </source>
</evidence>
<feature type="domain" description="Ig-like" evidence="6">
    <location>
        <begin position="147"/>
        <end position="246"/>
    </location>
</feature>
<dbReference type="CDD" id="cd00098">
    <property type="entry name" value="IgC1"/>
    <property type="match status" value="1"/>
</dbReference>
<sequence>MNWKPPFSSVKMRLIHSATRWKKDFTVWRYFLFSLLVGVTYGEQRFVQEPEAVTVKHGEAITLPCRVADRVGIVQWTRDGFGLGTDAELEGFSRYTMIINDSEGIYNLHIQPVLVEDDTEYQCQVGKAAGEMYLRSTTAKLTVHFPPKDSDDQVYLDKASPMSTTSGSPVRITCQAGLSAPASEIKWLLNGEESFGRESINTTKHKQHGSVLVGVNSRLDITPSRKHHEGNITCQVVHPALEQAINRSLIMLVKYAPEVEINVDSAKIKENDDVRFTCEAEGNPHALRYRWEVNDIGVVGDHTTVYVIQKIQRTSNKARVACIVSNSIGTTKAEHTISVEYSPKFKKEPEDVDEDEGKEVTLSCDVDGNPPAQIVWLHDSQNKVIEVGATHELTITPDTIGTYECRATVTGFPEEKRTMEVFMRSAPQVSPVEEQFGLEGDTVQVVCDINSIPRPSEVLWSKEKYIINPNESRYNVLQENTRRGVKSTLIIQETLAEDFGAYNCTAKNGYGSHTYEIQLKRQRKHYC</sequence>
<dbReference type="PANTHER" id="PTHR11640:SF31">
    <property type="entry name" value="IRREGULAR CHIASM C-ROUGHEST PROTEIN-RELATED"/>
    <property type="match status" value="1"/>
</dbReference>
<evidence type="ECO:0000313" key="8">
    <source>
        <dbReference type="Proteomes" id="UP001381693"/>
    </source>
</evidence>
<organism evidence="7 8">
    <name type="scientific">Halocaridina rubra</name>
    <name type="common">Hawaiian red shrimp</name>
    <dbReference type="NCBI Taxonomy" id="373956"/>
    <lineage>
        <taxon>Eukaryota</taxon>
        <taxon>Metazoa</taxon>
        <taxon>Ecdysozoa</taxon>
        <taxon>Arthropoda</taxon>
        <taxon>Crustacea</taxon>
        <taxon>Multicrustacea</taxon>
        <taxon>Malacostraca</taxon>
        <taxon>Eumalacostraca</taxon>
        <taxon>Eucarida</taxon>
        <taxon>Decapoda</taxon>
        <taxon>Pleocyemata</taxon>
        <taxon>Caridea</taxon>
        <taxon>Atyoidea</taxon>
        <taxon>Atyidae</taxon>
        <taxon>Halocaridina</taxon>
    </lineage>
</organism>
<dbReference type="Pfam" id="PF08205">
    <property type="entry name" value="C2-set_2"/>
    <property type="match status" value="1"/>
</dbReference>
<dbReference type="InterPro" id="IPR003599">
    <property type="entry name" value="Ig_sub"/>
</dbReference>
<dbReference type="GO" id="GO:0005911">
    <property type="term" value="C:cell-cell junction"/>
    <property type="evidence" value="ECO:0007669"/>
    <property type="project" value="TreeGrafter"/>
</dbReference>